<gene>
    <name evidence="7" type="ORF">PPNO1_LOCUS5855</name>
</gene>
<dbReference type="InterPro" id="IPR014001">
    <property type="entry name" value="Helicase_ATP-bd"/>
</dbReference>
<organism evidence="7 8">
    <name type="scientific">Parascedosporium putredinis</name>
    <dbReference type="NCBI Taxonomy" id="1442378"/>
    <lineage>
        <taxon>Eukaryota</taxon>
        <taxon>Fungi</taxon>
        <taxon>Dikarya</taxon>
        <taxon>Ascomycota</taxon>
        <taxon>Pezizomycotina</taxon>
        <taxon>Sordariomycetes</taxon>
        <taxon>Hypocreomycetidae</taxon>
        <taxon>Microascales</taxon>
        <taxon>Microascaceae</taxon>
        <taxon>Parascedosporium</taxon>
    </lineage>
</organism>
<dbReference type="InterPro" id="IPR000330">
    <property type="entry name" value="SNF2_N"/>
</dbReference>
<sequence>MGIGNLPKATIPQKRASDIIDLSSDEDGDDMVEDRADIKPTLFSRKVSQPSSLAVLLVIPKPAPEAKPKEKAKARLIDFESFKYRGQGKSGLPTNGSKTGGPARGRAKNVVRSTKATTPEVPITVLSDSEEDAFDSATDDGVHTEEDERLLKLLNDLDLQDLAALTGAAEADLKLLIKKRPFSSISSVESVSKIKEGRGKQKRQKVEIGEAIIDKTRNFMRSIAMVDMVVSESEARAAFLKKQFDSWHIDAFGQKKKGKSSSAGSGFVDTQPSYMSEETPMHDFQVFGVNWMNLLFKNSYGGILADDMGLGKTCQVVGLMARMLDDYNNEETKDWPFPNLIVVPPSTLDNWILEFKIFAKDDLRNLNGLGLNAAIFDEGQILKNPTTLQYQRLHQLRTRWRLLISGTPIQNHLMEMVSLLHFVDPDLFKDRMEAIRYVFDHKIHTRNLTNTALLYGERVSRARSILEPFILQRQKDQVGQNLPKKTHSIIYCDLPPRRRRSTTDTKRCSEASRASLKKAALHLQLFRRHFSDETTQEMADILFNRVPYKELDLAEPKFHLLLGDLQSRSDFDLHLYCQDFLPLLRKFDVPKGSWKESGKIQKLLELIGEYRKNGDRVLVFSKFTKVIEILSYVFGHEEIEYSNKVIIFDMSSNPQDDRQAENRAHRLGQTRPVEVIHLIAQGTVEELIYKACQRKSNSRRR</sequence>
<dbReference type="InterPro" id="IPR027417">
    <property type="entry name" value="P-loop_NTPase"/>
</dbReference>
<dbReference type="CDD" id="cd18793">
    <property type="entry name" value="SF2_C_SNF"/>
    <property type="match status" value="1"/>
</dbReference>
<dbReference type="GO" id="GO:0005524">
    <property type="term" value="F:ATP binding"/>
    <property type="evidence" value="ECO:0007669"/>
    <property type="project" value="InterPro"/>
</dbReference>
<evidence type="ECO:0000256" key="2">
    <source>
        <dbReference type="ARBA" id="ARBA00022801"/>
    </source>
</evidence>
<feature type="region of interest" description="Disordered" evidence="4">
    <location>
        <begin position="88"/>
        <end position="122"/>
    </location>
</feature>
<dbReference type="PANTHER" id="PTHR10799">
    <property type="entry name" value="SNF2/RAD54 HELICASE FAMILY"/>
    <property type="match status" value="1"/>
</dbReference>
<dbReference type="InterPro" id="IPR006595">
    <property type="entry name" value="CTLH_C"/>
</dbReference>
<dbReference type="EMBL" id="CALLCH030000015">
    <property type="protein sequence ID" value="CAI4216193.1"/>
    <property type="molecule type" value="Genomic_DNA"/>
</dbReference>
<keyword evidence="3" id="KW-0067">ATP-binding</keyword>
<evidence type="ECO:0000259" key="5">
    <source>
        <dbReference type="PROSITE" id="PS50897"/>
    </source>
</evidence>
<dbReference type="GO" id="GO:0016787">
    <property type="term" value="F:hydrolase activity"/>
    <property type="evidence" value="ECO:0007669"/>
    <property type="project" value="UniProtKB-KW"/>
</dbReference>
<evidence type="ECO:0000256" key="3">
    <source>
        <dbReference type="ARBA" id="ARBA00022840"/>
    </source>
</evidence>
<evidence type="ECO:0000259" key="6">
    <source>
        <dbReference type="PROSITE" id="PS51192"/>
    </source>
</evidence>
<proteinExistence type="predicted"/>
<dbReference type="Gene3D" id="3.40.50.300">
    <property type="entry name" value="P-loop containing nucleotide triphosphate hydrolases"/>
    <property type="match status" value="2"/>
</dbReference>
<dbReference type="OrthoDB" id="5857104at2759"/>
<protein>
    <submittedName>
        <fullName evidence="7">Uncharacterized protein</fullName>
    </submittedName>
</protein>
<evidence type="ECO:0000313" key="7">
    <source>
        <dbReference type="EMBL" id="CAI4216193.1"/>
    </source>
</evidence>
<keyword evidence="8" id="KW-1185">Reference proteome</keyword>
<dbReference type="AlphaFoldDB" id="A0A9P1MCW6"/>
<evidence type="ECO:0000313" key="8">
    <source>
        <dbReference type="Proteomes" id="UP000838763"/>
    </source>
</evidence>
<feature type="domain" description="CTLH" evidence="5">
    <location>
        <begin position="564"/>
        <end position="591"/>
    </location>
</feature>
<evidence type="ECO:0000256" key="1">
    <source>
        <dbReference type="ARBA" id="ARBA00022741"/>
    </source>
</evidence>
<dbReference type="InterPro" id="IPR038718">
    <property type="entry name" value="SNF2-like_sf"/>
</dbReference>
<dbReference type="InterPro" id="IPR049730">
    <property type="entry name" value="SNF2/RAD54-like_C"/>
</dbReference>
<keyword evidence="2" id="KW-0378">Hydrolase</keyword>
<name>A0A9P1MCW6_9PEZI</name>
<dbReference type="PROSITE" id="PS50897">
    <property type="entry name" value="CTLH"/>
    <property type="match status" value="1"/>
</dbReference>
<reference evidence="7" key="1">
    <citation type="submission" date="2022-11" db="EMBL/GenBank/DDBJ databases">
        <authorList>
            <person name="Scott C."/>
            <person name="Bruce N."/>
        </authorList>
    </citation>
    <scope>NUCLEOTIDE SEQUENCE</scope>
</reference>
<evidence type="ECO:0000256" key="4">
    <source>
        <dbReference type="SAM" id="MobiDB-lite"/>
    </source>
</evidence>
<dbReference type="SUPFAM" id="SSF52540">
    <property type="entry name" value="P-loop containing nucleoside triphosphate hydrolases"/>
    <property type="match status" value="2"/>
</dbReference>
<dbReference type="Proteomes" id="UP000838763">
    <property type="component" value="Unassembled WGS sequence"/>
</dbReference>
<dbReference type="Pfam" id="PF00176">
    <property type="entry name" value="SNF2-rel_dom"/>
    <property type="match status" value="2"/>
</dbReference>
<dbReference type="SMART" id="SM00487">
    <property type="entry name" value="DEXDc"/>
    <property type="match status" value="1"/>
</dbReference>
<feature type="domain" description="Helicase ATP-binding" evidence="6">
    <location>
        <begin position="293"/>
        <end position="426"/>
    </location>
</feature>
<comment type="caution">
    <text evidence="7">The sequence shown here is derived from an EMBL/GenBank/DDBJ whole genome shotgun (WGS) entry which is preliminary data.</text>
</comment>
<accession>A0A9P1MCW6</accession>
<dbReference type="Gene3D" id="3.40.50.10810">
    <property type="entry name" value="Tandem AAA-ATPase domain"/>
    <property type="match status" value="2"/>
</dbReference>
<keyword evidence="1" id="KW-0547">Nucleotide-binding</keyword>
<dbReference type="PROSITE" id="PS51192">
    <property type="entry name" value="HELICASE_ATP_BIND_1"/>
    <property type="match status" value="1"/>
</dbReference>